<name>A0A1H3NPM3_9RHOB</name>
<keyword evidence="2" id="KW-1185">Reference proteome</keyword>
<organism evidence="1 2">
    <name type="scientific">Lentibacter algarum</name>
    <dbReference type="NCBI Taxonomy" id="576131"/>
    <lineage>
        <taxon>Bacteria</taxon>
        <taxon>Pseudomonadati</taxon>
        <taxon>Pseudomonadota</taxon>
        <taxon>Alphaproteobacteria</taxon>
        <taxon>Rhodobacterales</taxon>
        <taxon>Roseobacteraceae</taxon>
        <taxon>Lentibacter</taxon>
    </lineage>
</organism>
<dbReference type="EMBL" id="FNPR01000017">
    <property type="protein sequence ID" value="SDY90713.1"/>
    <property type="molecule type" value="Genomic_DNA"/>
</dbReference>
<evidence type="ECO:0000313" key="1">
    <source>
        <dbReference type="EMBL" id="SDY90713.1"/>
    </source>
</evidence>
<protein>
    <submittedName>
        <fullName evidence="1">Uncharacterized protein</fullName>
    </submittedName>
</protein>
<dbReference type="AlphaFoldDB" id="A0A1H3NPM3"/>
<dbReference type="Proteomes" id="UP000199026">
    <property type="component" value="Unassembled WGS sequence"/>
</dbReference>
<accession>A0A1H3NPM3</accession>
<sequence>MNVCMRITFKCTWDEMIARLEHNMSTNSTSHTSWAVAKEDDHSLIFLANITDFAALNEPMMNEDQIAWDTANGCEYTAYKIETMNA</sequence>
<reference evidence="1 2" key="1">
    <citation type="submission" date="2016-10" db="EMBL/GenBank/DDBJ databases">
        <authorList>
            <person name="de Groot N.N."/>
        </authorList>
    </citation>
    <scope>NUCLEOTIDE SEQUENCE [LARGE SCALE GENOMIC DNA]</scope>
    <source>
        <strain evidence="1 2">DSM 24677</strain>
    </source>
</reference>
<gene>
    <name evidence="1" type="ORF">SAMN05444486_1175</name>
</gene>
<proteinExistence type="predicted"/>
<evidence type="ECO:0000313" key="2">
    <source>
        <dbReference type="Proteomes" id="UP000199026"/>
    </source>
</evidence>
<dbReference type="STRING" id="576131.SAMN05444486_1175"/>